<keyword evidence="2" id="KW-0539">Nucleus</keyword>
<protein>
    <recommendedName>
        <fullName evidence="2">EEF1A lysine methyltransferase 2</fullName>
        <ecNumber evidence="2">2.1.1.-</ecNumber>
    </recommendedName>
    <alternativeName>
        <fullName evidence="2">Methyltransferase-like protein 10</fullName>
    </alternativeName>
    <alternativeName>
        <fullName evidence="2">Protein-lysine N-methyltransferase METTL10</fullName>
    </alternativeName>
</protein>
<dbReference type="GO" id="GO:0005737">
    <property type="term" value="C:cytoplasm"/>
    <property type="evidence" value="ECO:0007669"/>
    <property type="project" value="UniProtKB-SubCell"/>
</dbReference>
<feature type="region of interest" description="Disordered" evidence="3">
    <location>
        <begin position="1"/>
        <end position="23"/>
    </location>
</feature>
<dbReference type="GO" id="GO:0016279">
    <property type="term" value="F:protein-lysine N-methyltransferase activity"/>
    <property type="evidence" value="ECO:0007669"/>
    <property type="project" value="UniProtKB-UniRule"/>
</dbReference>
<comment type="subcellular location">
    <subcellularLocation>
        <location evidence="2">Cytoplasm</location>
    </subcellularLocation>
    <subcellularLocation>
        <location evidence="2">Nucleus</location>
    </subcellularLocation>
</comment>
<dbReference type="SUPFAM" id="SSF53335">
    <property type="entry name" value="S-adenosyl-L-methionine-dependent methyltransferases"/>
    <property type="match status" value="1"/>
</dbReference>
<evidence type="ECO:0000313" key="6">
    <source>
        <dbReference type="Proteomes" id="UP001214576"/>
    </source>
</evidence>
<dbReference type="InterPro" id="IPR026635">
    <property type="entry name" value="Efm4/METTL10"/>
</dbReference>
<dbReference type="GO" id="GO:0090263">
    <property type="term" value="P:positive regulation of canonical Wnt signaling pathway"/>
    <property type="evidence" value="ECO:0007669"/>
    <property type="project" value="TreeGrafter"/>
</dbReference>
<evidence type="ECO:0000259" key="4">
    <source>
        <dbReference type="Pfam" id="PF13847"/>
    </source>
</evidence>
<keyword evidence="2" id="KW-0949">S-adenosyl-L-methionine</keyword>
<organism evidence="5 6">
    <name type="scientific">Ovis ammon polii</name>
    <dbReference type="NCBI Taxonomy" id="230172"/>
    <lineage>
        <taxon>Eukaryota</taxon>
        <taxon>Metazoa</taxon>
        <taxon>Chordata</taxon>
        <taxon>Craniata</taxon>
        <taxon>Vertebrata</taxon>
        <taxon>Euteleostomi</taxon>
        <taxon>Mammalia</taxon>
        <taxon>Eutheria</taxon>
        <taxon>Laurasiatheria</taxon>
        <taxon>Artiodactyla</taxon>
        <taxon>Ruminantia</taxon>
        <taxon>Pecora</taxon>
        <taxon>Bovidae</taxon>
        <taxon>Caprinae</taxon>
        <taxon>Ovis</taxon>
    </lineage>
</organism>
<dbReference type="Proteomes" id="UP001214576">
    <property type="component" value="Unassembled WGS sequence"/>
</dbReference>
<dbReference type="GO" id="GO:0006606">
    <property type="term" value="P:protein import into nucleus"/>
    <property type="evidence" value="ECO:0007669"/>
    <property type="project" value="TreeGrafter"/>
</dbReference>
<feature type="domain" description="Methyltransferase" evidence="4">
    <location>
        <begin position="81"/>
        <end position="241"/>
    </location>
</feature>
<dbReference type="PANTHER" id="PTHR28567">
    <property type="entry name" value="PROTEIN FAM53A-LIKE ISOFORM X1"/>
    <property type="match status" value="1"/>
</dbReference>
<comment type="similarity">
    <text evidence="2">Belongs to the class I-like SAM-binding methyltransferase superfamily. EFM4 family.</text>
</comment>
<keyword evidence="2" id="KW-0808">Transferase</keyword>
<comment type="similarity">
    <text evidence="1">Belongs to the FAM53 family.</text>
</comment>
<dbReference type="Pfam" id="PF13847">
    <property type="entry name" value="Methyltransf_31"/>
    <property type="match status" value="1"/>
</dbReference>
<dbReference type="AlphaFoldDB" id="A0AAD4TQA6"/>
<dbReference type="InterPro" id="IPR029063">
    <property type="entry name" value="SAM-dependent_MTases_sf"/>
</dbReference>
<dbReference type="PANTHER" id="PTHR28567:SF1">
    <property type="entry name" value="PROTEIN FAM53B"/>
    <property type="match status" value="1"/>
</dbReference>
<sequence>MNEGADDGGGAGGAARSPGCGPEGDGFVPSALGTLEHWDAVYKRELQTFQEYGDTGEIWFGEESMTRLIRWMQKHKIPLDASVLDIGTGNGVFLVELVAQNSGNLYVLQYKRKMIFCTSSRTYPSSQAKFGFSDVTGIDYSPSAIQLSQNIIEKEGLSNIKLKVEDFLNPSTKLSGFHICIDKGTFDAISLNPDNAIEKRKQYVESLSRVLKVKGFFLITSCNWTKEELLDEFSEASFTQSPSMQCGQTWGPQSDFASLGYWGLVGVNATSGHAVGFELHERHGSSECSVGLLITDVNENLLRKKTLPEGWLVPTLGWCPAPEALTMVMILSQSLDKQGADPVACRTFNPEPHTPKKMSQGPTLFSCGIMENDRWRDLDRKCPLQIDQPSASIWECLPDKCQDGALWHREAATACAVTNLIKDLSLSDHNGHPSAPPSKRQCRSLSFSDEMASCRTSWRPLGSKVWTPVEKRRCYSGGSVQRYSNGFSTMQRSSSFSLPSRANALSSPYDSVGLHPRPGGPPGPGAPAPATCGQADDLWGPAASPVGGGRLDMQRSLSCSHEQFSFAEYCPPSASSTPASTPEPARRSGGLARSRSQPCVLNDKKVGIKRRRPEEAQEQRPSLDLAKMAQNCQTFSSLSCLNTGTEDRSAHSPFAVHTGTTRSWAALFSAPSTGGRTPAGTPVPEPLPSSLDDPLACREESCCEEPGTAWRDRGARSSPCSLDGELDIEQIENN</sequence>
<dbReference type="InterPro" id="IPR025714">
    <property type="entry name" value="Methyltranfer_dom"/>
</dbReference>
<accession>A0AAD4TQA6</accession>
<dbReference type="EC" id="2.1.1.-" evidence="2"/>
<comment type="caution">
    <text evidence="5">The sequence shown here is derived from an EMBL/GenBank/DDBJ whole genome shotgun (WGS) entry which is preliminary data.</text>
</comment>
<dbReference type="EMBL" id="JAKZEL010000025">
    <property type="protein sequence ID" value="KAI4530415.1"/>
    <property type="molecule type" value="Genomic_DNA"/>
</dbReference>
<evidence type="ECO:0000256" key="2">
    <source>
        <dbReference type="HAMAP-Rule" id="MF_03188"/>
    </source>
</evidence>
<evidence type="ECO:0000313" key="5">
    <source>
        <dbReference type="EMBL" id="KAI4530415.1"/>
    </source>
</evidence>
<keyword evidence="2" id="KW-0489">Methyltransferase</keyword>
<proteinExistence type="inferred from homology"/>
<feature type="compositionally biased region" description="Acidic residues" evidence="3">
    <location>
        <begin position="724"/>
        <end position="734"/>
    </location>
</feature>
<evidence type="ECO:0000256" key="3">
    <source>
        <dbReference type="SAM" id="MobiDB-lite"/>
    </source>
</evidence>
<feature type="compositionally biased region" description="Basic and acidic residues" evidence="3">
    <location>
        <begin position="602"/>
        <end position="618"/>
    </location>
</feature>
<dbReference type="GO" id="GO:0032259">
    <property type="term" value="P:methylation"/>
    <property type="evidence" value="ECO:0007669"/>
    <property type="project" value="UniProtKB-KW"/>
</dbReference>
<feature type="region of interest" description="Disordered" evidence="3">
    <location>
        <begin position="507"/>
        <end position="549"/>
    </location>
</feature>
<feature type="compositionally biased region" description="Pro residues" evidence="3">
    <location>
        <begin position="518"/>
        <end position="527"/>
    </location>
</feature>
<name>A0AAD4TQA6_OVIAM</name>
<dbReference type="HAMAP" id="MF_03188">
    <property type="entry name" value="Methyltr_EFM4"/>
    <property type="match status" value="1"/>
</dbReference>
<keyword evidence="6" id="KW-1185">Reference proteome</keyword>
<dbReference type="Pfam" id="PF15242">
    <property type="entry name" value="FAM53"/>
    <property type="match status" value="1"/>
</dbReference>
<dbReference type="InterPro" id="IPR029356">
    <property type="entry name" value="FAM53"/>
</dbReference>
<feature type="region of interest" description="Disordered" evidence="3">
    <location>
        <begin position="670"/>
        <end position="694"/>
    </location>
</feature>
<gene>
    <name evidence="2" type="primary">EEF1AKMT2</name>
    <name evidence="2" type="synonym">METTL10</name>
    <name evidence="5" type="ORF">MG293_019304</name>
</gene>
<dbReference type="GO" id="GO:0005634">
    <property type="term" value="C:nucleus"/>
    <property type="evidence" value="ECO:0007669"/>
    <property type="project" value="UniProtKB-SubCell"/>
</dbReference>
<dbReference type="Gene3D" id="3.40.50.150">
    <property type="entry name" value="Vaccinia Virus protein VP39"/>
    <property type="match status" value="1"/>
</dbReference>
<feature type="region of interest" description="Disordered" evidence="3">
    <location>
        <begin position="706"/>
        <end position="734"/>
    </location>
</feature>
<reference evidence="5" key="1">
    <citation type="submission" date="2022-03" db="EMBL/GenBank/DDBJ databases">
        <title>Genomic analyses of argali, domestic sheep and their hybrids provide insights into chromosomal evolution, heterosis and genetic basis of agronomic traits.</title>
        <authorList>
            <person name="Li M."/>
        </authorList>
    </citation>
    <scope>NUCLEOTIDE SEQUENCE</scope>
    <source>
        <strain evidence="5">CAU-MHL-2022a</strain>
        <tissue evidence="5">Skin</tissue>
    </source>
</reference>
<evidence type="ECO:0000256" key="1">
    <source>
        <dbReference type="ARBA" id="ARBA00010984"/>
    </source>
</evidence>
<feature type="region of interest" description="Disordered" evidence="3">
    <location>
        <begin position="571"/>
        <end position="625"/>
    </location>
</feature>
<feature type="compositionally biased region" description="Low complexity" evidence="3">
    <location>
        <begin position="571"/>
        <end position="596"/>
    </location>
</feature>
<dbReference type="CDD" id="cd02440">
    <property type="entry name" value="AdoMet_MTases"/>
    <property type="match status" value="1"/>
</dbReference>
<keyword evidence="2" id="KW-0963">Cytoplasm</keyword>
<comment type="function">
    <text evidence="2">Protein-lysine methyltransferase that selectively catalyzes the trimethylation of EEF1A at 'Lys-318'.</text>
</comment>